<dbReference type="SUPFAM" id="SSF50998">
    <property type="entry name" value="Quinoprotein alcohol dehydrogenase-like"/>
    <property type="match status" value="1"/>
</dbReference>
<evidence type="ECO:0000256" key="6">
    <source>
        <dbReference type="PROSITE-ProRule" id="PRU00221"/>
    </source>
</evidence>
<dbReference type="SMART" id="SM00220">
    <property type="entry name" value="S_TKc"/>
    <property type="match status" value="1"/>
</dbReference>
<evidence type="ECO:0000256" key="4">
    <source>
        <dbReference type="ARBA" id="ARBA00022741"/>
    </source>
</evidence>
<keyword evidence="10" id="KW-0418">Kinase</keyword>
<reference evidence="10 11" key="1">
    <citation type="submission" date="2024-02" db="EMBL/GenBank/DDBJ databases">
        <authorList>
            <person name="Chen Y."/>
            <person name="Shah S."/>
            <person name="Dougan E. K."/>
            <person name="Thang M."/>
            <person name="Chan C."/>
        </authorList>
    </citation>
    <scope>NUCLEOTIDE SEQUENCE [LARGE SCALE GENOMIC DNA]</scope>
</reference>
<feature type="repeat" description="WD" evidence="6">
    <location>
        <begin position="955"/>
        <end position="987"/>
    </location>
</feature>
<evidence type="ECO:0000256" key="5">
    <source>
        <dbReference type="ARBA" id="ARBA00022840"/>
    </source>
</evidence>
<keyword evidence="1 6" id="KW-0853">WD repeat</keyword>
<dbReference type="EMBL" id="CAXAMM010042135">
    <property type="protein sequence ID" value="CAK9103208.1"/>
    <property type="molecule type" value="Genomic_DNA"/>
</dbReference>
<keyword evidence="4 7" id="KW-0547">Nucleotide-binding</keyword>
<dbReference type="CDD" id="cd00200">
    <property type="entry name" value="WD40"/>
    <property type="match status" value="1"/>
</dbReference>
<evidence type="ECO:0000256" key="7">
    <source>
        <dbReference type="PROSITE-ProRule" id="PRU10141"/>
    </source>
</evidence>
<evidence type="ECO:0000259" key="9">
    <source>
        <dbReference type="PROSITE" id="PS50011"/>
    </source>
</evidence>
<dbReference type="InterPro" id="IPR036322">
    <property type="entry name" value="WD40_repeat_dom_sf"/>
</dbReference>
<feature type="repeat" description="WD" evidence="6">
    <location>
        <begin position="1120"/>
        <end position="1151"/>
    </location>
</feature>
<dbReference type="SUPFAM" id="SSF56112">
    <property type="entry name" value="Protein kinase-like (PK-like)"/>
    <property type="match status" value="1"/>
</dbReference>
<protein>
    <submittedName>
        <fullName evidence="10">Probable serine/threonine-protein kinase Sps1</fullName>
    </submittedName>
</protein>
<dbReference type="Gene3D" id="1.10.510.10">
    <property type="entry name" value="Transferase(Phosphotransferase) domain 1"/>
    <property type="match status" value="1"/>
</dbReference>
<dbReference type="PROSITE" id="PS00107">
    <property type="entry name" value="PROTEIN_KINASE_ATP"/>
    <property type="match status" value="1"/>
</dbReference>
<evidence type="ECO:0000256" key="3">
    <source>
        <dbReference type="ARBA" id="ARBA00022737"/>
    </source>
</evidence>
<evidence type="ECO:0000256" key="2">
    <source>
        <dbReference type="ARBA" id="ARBA00022729"/>
    </source>
</evidence>
<evidence type="ECO:0000256" key="1">
    <source>
        <dbReference type="ARBA" id="ARBA00022574"/>
    </source>
</evidence>
<keyword evidence="3" id="KW-0677">Repeat</keyword>
<feature type="compositionally biased region" description="Acidic residues" evidence="8">
    <location>
        <begin position="100"/>
        <end position="110"/>
    </location>
</feature>
<feature type="repeat" description="WD" evidence="6">
    <location>
        <begin position="155"/>
        <end position="186"/>
    </location>
</feature>
<gene>
    <name evidence="10" type="ORF">SCF082_LOCUS48220</name>
</gene>
<dbReference type="InterPro" id="IPR001680">
    <property type="entry name" value="WD40_rpt"/>
</dbReference>
<feature type="non-terminal residue" evidence="10">
    <location>
        <position position="1"/>
    </location>
</feature>
<feature type="region of interest" description="Disordered" evidence="8">
    <location>
        <begin position="74"/>
        <end position="115"/>
    </location>
</feature>
<dbReference type="InterPro" id="IPR019775">
    <property type="entry name" value="WD40_repeat_CS"/>
</dbReference>
<proteinExistence type="predicted"/>
<feature type="region of interest" description="Disordered" evidence="8">
    <location>
        <begin position="1285"/>
        <end position="1326"/>
    </location>
</feature>
<dbReference type="InterPro" id="IPR011047">
    <property type="entry name" value="Quinoprotein_ADH-like_sf"/>
</dbReference>
<evidence type="ECO:0000256" key="8">
    <source>
        <dbReference type="SAM" id="MobiDB-lite"/>
    </source>
</evidence>
<feature type="compositionally biased region" description="Basic and acidic residues" evidence="8">
    <location>
        <begin position="1347"/>
        <end position="1361"/>
    </location>
</feature>
<sequence>HVITMARRKATFRMGLDSAISPTSLREADRCPVPFPGREALTTLPLATLCLVLACAPLLMTGCGGGETADNVAAAKRGEGGEVPREKRREGSREEKAPPEEEPTTPEPVEEPAPAAGFTPIAADISEDGNFITVTAQDGKLEQFNVPERGPAGEISGQPKEIVTLTFNARAGLGATAGADGTVRFWRPEAFIDNTFDEFSARAFSGDGSTPFVGHTTTVNAVDVDPLGRYVASGGQDGSVRLWRLAGQQVDTYTDHDARLTTVVGSTSGEILITGAEDGSLVVWNSATMQPRIELQGHSAAITTVFLDEQSATLFSADRSGEVRQWQLAEESTELSFRPHDEPIVALHYDTQRKHLLTTGAKGTVRRWLLPLSRPRQLANLGSDPTRMTVISEGRQIVVASKGTVRVIDYKTGDVVRSLPLADVDVTALTVSEDERRLVVGDTEGRLTIFDLISSERVASIRDPKSQIDSVAISEDGATTVASWGETKTRAIHLSETLPSLREHVKPVRALAASADGSIMVSASDDTTVRAWDPATQEALALVGVCDGAARRVVISPESSDIAVLDEHGNVKVWRRTGETDFAELASIPGQEKRVTRIAWAGKQLLTANSEGTVRLLTVEAEGTAATESNLWETRITQNDLVLIAEHDNQLLTVERNGRVMHWSSESEGTPLPVGSLNRVTAAAWNAAASALAVAHGGSSLTVWNAQDPSRNRTVALPGKISSVSFDRTGERIGAVVDERQVVWTGVREGDLTSLATTGTRVNDIVMPLPDNETMFIAADDNTIRVAKPVVGTPVASSAPLKQVQLVGSRGIGIDNANLFVFDTITGAAIPHQLGVSDPLSNLFAASDQPSLYAMGRSGLVYRWDDVRNLEAAPTTMQVSGDFLAIAPRNATAAFRDDEGLVHIWDLDEGVELQPLSTNETAIQDAAFTNDGQALLLTTESGTLETWPITCLQAVQTHENRLLTMSIDPQTKQAITVGSTQQVRVWDENLRKVEREFEVQGAVHHATIDTARHRIAMGFRATNVDQVALWDYTNATEVHALELTSPTSALFHLQRDGVIVVATENRDLILLHPKDGLVLERTTTPSPVEAGSGFQLGKPIRFSTDSKALLEIRPALLRAYREHPFAVTDVTVRSDGALLASCGDDGSIRLWTPELPESVGACRGLDGVPSELNFSLDGSVLVASSLAGEVVYWDMSQYTSVGQTLDPAGRLSHSSGVWDASISVDGTSVATAGQDGVVRVWDIKSGAETEVYVGHESAVQRVEFTSTSSQVVSLDETGLVKIWTRPPTAGSGGGAVEVTASESTQLRRKKATNTASGSEDGLPSLPFATTVDSESILASYVKSLRTEQDATRREELRRKIISESSRTPSQSNGIGRAGTNDLASDGRNIIANGEAGGEAIPLHLMLNRELTQGLASPLIATQRTAIYTDFQIDPREYRPIKLAVTGDGRTLVAVQAAKDLARDANSKHGHGIVYAWDVETRSQLRRWSDIQDEVISEISFLPGEQAVIALPSAQVFDLFSGRSRRLAPNCRISSIPVSPHDVVCVGLPGQQQETTDVLRLYDANSLDPTSVAYQDYEAMVTALSYSPEGNHIVAAIRMRDHHRLARFDAQTLSEDPTPFERHPHRKAWYEPESSPGITEIFVLPGTNGQGLVTYGQYGSRDFAIRFREGPNVIRELTSKGPMLDNRVNEPIWLIGNSTRLGIMRHDAINIVDLKSLKTKQLPLDSASVSWGRPEVAVSEDAATRESDPMAQSLNDLIETLTSAGIVEEATLNTYKNDPAAPVTTAAEMLARLREANAITKFQAKAIEQGKTDGLLFGQYVVIERLGKGGMGAVFTARHRTMERMVALKVMAPDVMSNEKHVRRFQQEVRLAARLSHPNIVAAYDAGMANNLHYLVMEYVEGVDCSQLVKKLGPVKVKTAVSITRQAARGLFHAHRQQIVHRDIKPSNILVDLQGNAKILDMGIAGFLSELRESEDEDDLTKTGIIMGTVDYMSPEQAISSKQADERSDIYSLGATMFFLLTGERPFSGETPVQIILAHREGDLPPMSKFRDDVPRRVEAILRKMMARSPEDRFQTMQDVAKALGGSGSDDVIEIAPAHRETVTVSLSGHLTGAEILIDDEPYEARGAGIRPIRLDFRVAPNSEKTIALELVPAGFAMPFRNVSLILVLFHGLVSTSFGEPWERHVIDDTSRGADGARLGDINQDGLPDIATGWEEGARVRTYLHPGLANVRQRWPVTTVGQVRSPEDALLCDLDQDGVLDVVSCCEGKTRAVFVHWAPSSPDAAAWTTTTLWISSPDAAAWTTTTLWRGDPPKLWMFAKSLQIDGVAGPDLFLGSKGSQAEIGWLANSDTPRDANTWQWHHLKRVGWIMTLDTIDMDADGDHDLLFSDRKGRQSGVFWLENPGADAAHDPSAWTSHSVGGLGKEVMFLGVGDLDQDGDLDVACATKGGPCYLFYRNSPSGDAWRSEVLPLPDSMGSGKSAVIGDFDLDGLSDVAVSCEHSEGLVGVAWFRQVRTSTHSEWEFHDVSGSTQGIKFDLLQPVDLDQDGDLDLLTCEERDNLGVIWYENPTRSPDSN</sequence>
<feature type="repeat" description="WD" evidence="6">
    <location>
        <begin position="501"/>
        <end position="542"/>
    </location>
</feature>
<feature type="binding site" evidence="7">
    <location>
        <position position="1848"/>
    </location>
    <ligand>
        <name>ATP</name>
        <dbReference type="ChEBI" id="CHEBI:30616"/>
    </ligand>
</feature>
<dbReference type="CDD" id="cd14014">
    <property type="entry name" value="STKc_PknB_like"/>
    <property type="match status" value="1"/>
</dbReference>
<dbReference type="GO" id="GO:0016301">
    <property type="term" value="F:kinase activity"/>
    <property type="evidence" value="ECO:0007669"/>
    <property type="project" value="UniProtKB-KW"/>
</dbReference>
<keyword evidence="11" id="KW-1185">Reference proteome</keyword>
<dbReference type="PANTHER" id="PTHR22847">
    <property type="entry name" value="WD40 REPEAT PROTEIN"/>
    <property type="match status" value="1"/>
</dbReference>
<feature type="repeat" description="WD" evidence="6">
    <location>
        <begin position="295"/>
        <end position="336"/>
    </location>
</feature>
<feature type="repeat" description="WD" evidence="6">
    <location>
        <begin position="1252"/>
        <end position="1283"/>
    </location>
</feature>
<feature type="domain" description="Protein kinase" evidence="9">
    <location>
        <begin position="1819"/>
        <end position="2092"/>
    </location>
</feature>
<dbReference type="PANTHER" id="PTHR22847:SF637">
    <property type="entry name" value="WD REPEAT DOMAIN 5B"/>
    <property type="match status" value="1"/>
</dbReference>
<dbReference type="Proteomes" id="UP001642464">
    <property type="component" value="Unassembled WGS sequence"/>
</dbReference>
<dbReference type="PROSITE" id="PS00108">
    <property type="entry name" value="PROTEIN_KINASE_ST"/>
    <property type="match status" value="1"/>
</dbReference>
<feature type="repeat" description="WD" evidence="6">
    <location>
        <begin position="212"/>
        <end position="245"/>
    </location>
</feature>
<dbReference type="InterPro" id="IPR028994">
    <property type="entry name" value="Integrin_alpha_N"/>
</dbReference>
<feature type="compositionally biased region" description="Basic and acidic residues" evidence="8">
    <location>
        <begin position="76"/>
        <end position="99"/>
    </location>
</feature>
<dbReference type="InterPro" id="IPR015943">
    <property type="entry name" value="WD40/YVTN_repeat-like_dom_sf"/>
</dbReference>
<dbReference type="PROSITE" id="PS50294">
    <property type="entry name" value="WD_REPEATS_REGION"/>
    <property type="match status" value="5"/>
</dbReference>
<dbReference type="Pfam" id="PF13517">
    <property type="entry name" value="FG-GAP_3"/>
    <property type="match status" value="1"/>
</dbReference>
<feature type="compositionally biased region" description="Polar residues" evidence="8">
    <location>
        <begin position="1362"/>
        <end position="1373"/>
    </location>
</feature>
<dbReference type="SUPFAM" id="SSF69318">
    <property type="entry name" value="Integrin alpha N-terminal domain"/>
    <property type="match status" value="1"/>
</dbReference>
<keyword evidence="5 7" id="KW-0067">ATP-binding</keyword>
<dbReference type="SMART" id="SM00320">
    <property type="entry name" value="WD40"/>
    <property type="match status" value="17"/>
</dbReference>
<accession>A0ABP0RUE1</accession>
<dbReference type="InterPro" id="IPR017441">
    <property type="entry name" value="Protein_kinase_ATP_BS"/>
</dbReference>
<feature type="repeat" description="WD" evidence="6">
    <location>
        <begin position="1210"/>
        <end position="1251"/>
    </location>
</feature>
<dbReference type="InterPro" id="IPR008271">
    <property type="entry name" value="Ser/Thr_kinase_AS"/>
</dbReference>
<comment type="caution">
    <text evidence="10">The sequence shown here is derived from an EMBL/GenBank/DDBJ whole genome shotgun (WGS) entry which is preliminary data.</text>
</comment>
<dbReference type="PROSITE" id="PS00678">
    <property type="entry name" value="WD_REPEATS_1"/>
    <property type="match status" value="1"/>
</dbReference>
<organism evidence="10 11">
    <name type="scientific">Durusdinium trenchii</name>
    <dbReference type="NCBI Taxonomy" id="1381693"/>
    <lineage>
        <taxon>Eukaryota</taxon>
        <taxon>Sar</taxon>
        <taxon>Alveolata</taxon>
        <taxon>Dinophyceae</taxon>
        <taxon>Suessiales</taxon>
        <taxon>Symbiodiniaceae</taxon>
        <taxon>Durusdinium</taxon>
    </lineage>
</organism>
<dbReference type="Pfam" id="PF00400">
    <property type="entry name" value="WD40"/>
    <property type="match status" value="5"/>
</dbReference>
<keyword evidence="10" id="KW-0808">Transferase</keyword>
<dbReference type="InterPro" id="IPR011044">
    <property type="entry name" value="Quino_amine_DH_bsu"/>
</dbReference>
<dbReference type="InterPro" id="IPR011009">
    <property type="entry name" value="Kinase-like_dom_sf"/>
</dbReference>
<dbReference type="SUPFAM" id="SSF50969">
    <property type="entry name" value="YVTN repeat-like/Quinoprotein amine dehydrogenase"/>
    <property type="match status" value="1"/>
</dbReference>
<dbReference type="Pfam" id="PF00069">
    <property type="entry name" value="Pkinase"/>
    <property type="match status" value="1"/>
</dbReference>
<name>A0ABP0RUE1_9DINO</name>
<dbReference type="PROSITE" id="PS50011">
    <property type="entry name" value="PROTEIN_KINASE_DOM"/>
    <property type="match status" value="1"/>
</dbReference>
<dbReference type="InterPro" id="IPR000719">
    <property type="entry name" value="Prot_kinase_dom"/>
</dbReference>
<keyword evidence="2" id="KW-0732">Signal</keyword>
<dbReference type="Gene3D" id="2.130.10.10">
    <property type="entry name" value="YVTN repeat-like/Quinoprotein amine dehydrogenase"/>
    <property type="match status" value="8"/>
</dbReference>
<dbReference type="Gene3D" id="3.30.200.20">
    <property type="entry name" value="Phosphorylase Kinase, domain 1"/>
    <property type="match status" value="1"/>
</dbReference>
<dbReference type="PROSITE" id="PS50082">
    <property type="entry name" value="WD_REPEATS_2"/>
    <property type="match status" value="9"/>
</dbReference>
<dbReference type="SUPFAM" id="SSF50978">
    <property type="entry name" value="WD40 repeat-like"/>
    <property type="match status" value="3"/>
</dbReference>
<evidence type="ECO:0000313" key="10">
    <source>
        <dbReference type="EMBL" id="CAK9103208.1"/>
    </source>
</evidence>
<dbReference type="InterPro" id="IPR013517">
    <property type="entry name" value="FG-GAP"/>
</dbReference>
<feature type="repeat" description="WD" evidence="6">
    <location>
        <begin position="253"/>
        <end position="285"/>
    </location>
</feature>
<dbReference type="Gene3D" id="2.130.10.130">
    <property type="entry name" value="Integrin alpha, N-terminal"/>
    <property type="match status" value="1"/>
</dbReference>
<evidence type="ECO:0000313" key="11">
    <source>
        <dbReference type="Proteomes" id="UP001642464"/>
    </source>
</evidence>
<feature type="region of interest" description="Disordered" evidence="8">
    <location>
        <begin position="1347"/>
        <end position="1383"/>
    </location>
</feature>